<evidence type="ECO:0000256" key="7">
    <source>
        <dbReference type="ARBA" id="ARBA00023054"/>
    </source>
</evidence>
<evidence type="ECO:0000256" key="10">
    <source>
        <dbReference type="SAM" id="MobiDB-lite"/>
    </source>
</evidence>
<evidence type="ECO:0000256" key="9">
    <source>
        <dbReference type="ARBA" id="ARBA00023328"/>
    </source>
</evidence>
<name>A0A1E4TB74_9ASCO</name>
<evidence type="ECO:0000313" key="12">
    <source>
        <dbReference type="Proteomes" id="UP000095023"/>
    </source>
</evidence>
<gene>
    <name evidence="11" type="ORF">CANCADRAFT_32370</name>
</gene>
<keyword evidence="12" id="KW-1185">Reference proteome</keyword>
<keyword evidence="5" id="KW-0498">Mitosis</keyword>
<sequence length="227" mass="26275">MNFGETKVLTEHFQYPPIALIDDVINAVDILLYKAVDGVEKFLVKWNETNQLDLEAEILDGTAKFENLLESCVDYQFDKLEVYSLRNIINIPRNLLDKGYIRLNHQRGLDYRSADDKRDTELEPELIAARERFIKASERRKLLEERLKVVTAQRVQVKEALQRLQTEVETPLEKHSISSLKDIVLDIVIGSRSILELLVEQRSEKPIEGIPPPNDNVDQIVQRSLNR</sequence>
<accession>A0A1E4TB74</accession>
<evidence type="ECO:0000313" key="11">
    <source>
        <dbReference type="EMBL" id="ODV88953.1"/>
    </source>
</evidence>
<protein>
    <submittedName>
        <fullName evidence="11">Uncharacterized protein</fullName>
    </submittedName>
</protein>
<evidence type="ECO:0000256" key="2">
    <source>
        <dbReference type="ARBA" id="ARBA00008643"/>
    </source>
</evidence>
<dbReference type="Proteomes" id="UP000095023">
    <property type="component" value="Unassembled WGS sequence"/>
</dbReference>
<reference evidence="12" key="1">
    <citation type="submission" date="2016-02" db="EMBL/GenBank/DDBJ databases">
        <title>Comparative genomics of biotechnologically important yeasts.</title>
        <authorList>
            <consortium name="DOE Joint Genome Institute"/>
            <person name="Riley R."/>
            <person name="Haridas S."/>
            <person name="Wolfe K.H."/>
            <person name="Lopes M.R."/>
            <person name="Hittinger C.T."/>
            <person name="Goker M."/>
            <person name="Salamov A."/>
            <person name="Wisecaver J."/>
            <person name="Long T.M."/>
            <person name="Aerts A.L."/>
            <person name="Barry K."/>
            <person name="Choi C."/>
            <person name="Clum A."/>
            <person name="Coughlan A.Y."/>
            <person name="Deshpande S."/>
            <person name="Douglass A.P."/>
            <person name="Hanson S.J."/>
            <person name="Klenk H.-P."/>
            <person name="Labutti K."/>
            <person name="Lapidus A."/>
            <person name="Lindquist E."/>
            <person name="Lipzen A."/>
            <person name="Meier-Kolthoff J.P."/>
            <person name="Ohm R.A."/>
            <person name="Otillar R.P."/>
            <person name="Pangilinan J."/>
            <person name="Peng Y."/>
            <person name="Rokas A."/>
            <person name="Rosa C.A."/>
            <person name="Scheuner C."/>
            <person name="Sibirny A.A."/>
            <person name="Slot J.C."/>
            <person name="Stielow J.B."/>
            <person name="Sun H."/>
            <person name="Kurtzman C.P."/>
            <person name="Blackwell M."/>
            <person name="Jeffries T.W."/>
            <person name="Grigoriev I.V."/>
        </authorList>
    </citation>
    <scope>NUCLEOTIDE SEQUENCE [LARGE SCALE GENOMIC DNA]</scope>
    <source>
        <strain evidence="12">NRRL Y-17796</strain>
    </source>
</reference>
<keyword evidence="4" id="KW-0132">Cell division</keyword>
<dbReference type="GO" id="GO:0000444">
    <property type="term" value="C:MIS12/MIND type complex"/>
    <property type="evidence" value="ECO:0007669"/>
    <property type="project" value="TreeGrafter"/>
</dbReference>
<evidence type="ECO:0000256" key="3">
    <source>
        <dbReference type="ARBA" id="ARBA00022454"/>
    </source>
</evidence>
<dbReference type="GO" id="GO:0005634">
    <property type="term" value="C:nucleus"/>
    <property type="evidence" value="ECO:0007669"/>
    <property type="project" value="InterPro"/>
</dbReference>
<keyword evidence="8" id="KW-0131">Cell cycle</keyword>
<dbReference type="AlphaFoldDB" id="A0A1E4TB74"/>
<evidence type="ECO:0000256" key="8">
    <source>
        <dbReference type="ARBA" id="ARBA00023306"/>
    </source>
</evidence>
<dbReference type="EMBL" id="KV453843">
    <property type="protein sequence ID" value="ODV88953.1"/>
    <property type="molecule type" value="Genomic_DNA"/>
</dbReference>
<proteinExistence type="inferred from homology"/>
<comment type="similarity">
    <text evidence="2">Belongs to the mis12 family.</text>
</comment>
<dbReference type="Pfam" id="PF05859">
    <property type="entry name" value="Mis12"/>
    <property type="match status" value="1"/>
</dbReference>
<dbReference type="OrthoDB" id="1884855at2759"/>
<dbReference type="GO" id="GO:0000070">
    <property type="term" value="P:mitotic sister chromatid segregation"/>
    <property type="evidence" value="ECO:0007669"/>
    <property type="project" value="TreeGrafter"/>
</dbReference>
<evidence type="ECO:0000256" key="5">
    <source>
        <dbReference type="ARBA" id="ARBA00022776"/>
    </source>
</evidence>
<evidence type="ECO:0000256" key="1">
    <source>
        <dbReference type="ARBA" id="ARBA00004629"/>
    </source>
</evidence>
<feature type="compositionally biased region" description="Polar residues" evidence="10">
    <location>
        <begin position="216"/>
        <end position="227"/>
    </location>
</feature>
<keyword evidence="9" id="KW-0137">Centromere</keyword>
<dbReference type="PANTHER" id="PTHR14527">
    <property type="entry name" value="PROTEIN MIS12 HOMOLOG"/>
    <property type="match status" value="1"/>
</dbReference>
<dbReference type="InterPro" id="IPR008685">
    <property type="entry name" value="Centromere_Mis12"/>
</dbReference>
<evidence type="ECO:0000256" key="6">
    <source>
        <dbReference type="ARBA" id="ARBA00022838"/>
    </source>
</evidence>
<organism evidence="11 12">
    <name type="scientific">Tortispora caseinolytica NRRL Y-17796</name>
    <dbReference type="NCBI Taxonomy" id="767744"/>
    <lineage>
        <taxon>Eukaryota</taxon>
        <taxon>Fungi</taxon>
        <taxon>Dikarya</taxon>
        <taxon>Ascomycota</taxon>
        <taxon>Saccharomycotina</taxon>
        <taxon>Trigonopsidomycetes</taxon>
        <taxon>Trigonopsidales</taxon>
        <taxon>Trigonopsidaceae</taxon>
        <taxon>Tortispora</taxon>
    </lineage>
</organism>
<keyword evidence="6" id="KW-0995">Kinetochore</keyword>
<dbReference type="PANTHER" id="PTHR14527:SF2">
    <property type="entry name" value="PROTEIN MIS12 HOMOLOG"/>
    <property type="match status" value="1"/>
</dbReference>
<comment type="subcellular location">
    <subcellularLocation>
        <location evidence="1">Chromosome</location>
        <location evidence="1">Centromere</location>
        <location evidence="1">Kinetochore</location>
    </subcellularLocation>
</comment>
<keyword evidence="3" id="KW-0158">Chromosome</keyword>
<feature type="region of interest" description="Disordered" evidence="10">
    <location>
        <begin position="206"/>
        <end position="227"/>
    </location>
</feature>
<dbReference type="GO" id="GO:0051301">
    <property type="term" value="P:cell division"/>
    <property type="evidence" value="ECO:0007669"/>
    <property type="project" value="UniProtKB-KW"/>
</dbReference>
<keyword evidence="7" id="KW-0175">Coiled coil</keyword>
<evidence type="ECO:0000256" key="4">
    <source>
        <dbReference type="ARBA" id="ARBA00022618"/>
    </source>
</evidence>
<dbReference type="GO" id="GO:0051382">
    <property type="term" value="P:kinetochore assembly"/>
    <property type="evidence" value="ECO:0007669"/>
    <property type="project" value="TreeGrafter"/>
</dbReference>